<name>A0A815A0J7_9BILA</name>
<sequence length="385" mass="45346">MTQSSVKHVIIIGGGPTGLLLASLLHDQEVPVTIIEKRRKMTRTRRVKLLERILSYNTVSDELYLFSESQLQERRKAIVSIEENLFRIIANWLEITTPLQHIQETLANYYTLANREIRFSDQYDFSKDLDILDYHPNTIVVDCTGYHSVLRNLILPNNRVDQFIEYVLICTFIYEDRYICNELCKYYKNQNTKKFQIIPSIDDTYSTGERQTHVTCLITIEKPLYEQLSKIQHITYDYLKENQNEIYDDLNTFLTNLSTGNLNKIRFDTMEFISIPLQVYRARQLTHTVNNTDLNQHWILMGDAAMGGPYFQSISMGFESAIYFAYLFKNTGGDIQQMLKKYEEYVDKLWLTLQTRTRKIQRNKQILQALCANDLDEILKKIKIY</sequence>
<dbReference type="Gene3D" id="3.50.50.60">
    <property type="entry name" value="FAD/NAD(P)-binding domain"/>
    <property type="match status" value="1"/>
</dbReference>
<dbReference type="Proteomes" id="UP000663891">
    <property type="component" value="Unassembled WGS sequence"/>
</dbReference>
<comment type="caution">
    <text evidence="2">The sequence shown here is derived from an EMBL/GenBank/DDBJ whole genome shotgun (WGS) entry which is preliminary data.</text>
</comment>
<dbReference type="SUPFAM" id="SSF51905">
    <property type="entry name" value="FAD/NAD(P)-binding domain"/>
    <property type="match status" value="1"/>
</dbReference>
<dbReference type="Proteomes" id="UP000663881">
    <property type="component" value="Unassembled WGS sequence"/>
</dbReference>
<proteinExistence type="predicted"/>
<dbReference type="InterPro" id="IPR002938">
    <property type="entry name" value="FAD-bd"/>
</dbReference>
<gene>
    <name evidence="3" type="ORF">OKA104_LOCUS24895</name>
    <name evidence="2" type="ORF">VCS650_LOCUS28330</name>
</gene>
<dbReference type="OrthoDB" id="10016252at2759"/>
<organism evidence="2 4">
    <name type="scientific">Adineta steineri</name>
    <dbReference type="NCBI Taxonomy" id="433720"/>
    <lineage>
        <taxon>Eukaryota</taxon>
        <taxon>Metazoa</taxon>
        <taxon>Spiralia</taxon>
        <taxon>Gnathifera</taxon>
        <taxon>Rotifera</taxon>
        <taxon>Eurotatoria</taxon>
        <taxon>Bdelloidea</taxon>
        <taxon>Adinetida</taxon>
        <taxon>Adinetidae</taxon>
        <taxon>Adineta</taxon>
    </lineage>
</organism>
<dbReference type="EMBL" id="CAJOAY010002039">
    <property type="protein sequence ID" value="CAF3914258.1"/>
    <property type="molecule type" value="Genomic_DNA"/>
</dbReference>
<evidence type="ECO:0000313" key="3">
    <source>
        <dbReference type="EMBL" id="CAF3914258.1"/>
    </source>
</evidence>
<dbReference type="GO" id="GO:0071949">
    <property type="term" value="F:FAD binding"/>
    <property type="evidence" value="ECO:0007669"/>
    <property type="project" value="InterPro"/>
</dbReference>
<dbReference type="InterPro" id="IPR036188">
    <property type="entry name" value="FAD/NAD-bd_sf"/>
</dbReference>
<evidence type="ECO:0000259" key="1">
    <source>
        <dbReference type="Pfam" id="PF01494"/>
    </source>
</evidence>
<evidence type="ECO:0000313" key="2">
    <source>
        <dbReference type="EMBL" id="CAF1250982.1"/>
    </source>
</evidence>
<dbReference type="Pfam" id="PF01494">
    <property type="entry name" value="FAD_binding_3"/>
    <property type="match status" value="1"/>
</dbReference>
<accession>A0A815A0J7</accession>
<reference evidence="2" key="1">
    <citation type="submission" date="2021-02" db="EMBL/GenBank/DDBJ databases">
        <authorList>
            <person name="Nowell W R."/>
        </authorList>
    </citation>
    <scope>NUCLEOTIDE SEQUENCE</scope>
</reference>
<dbReference type="PRINTS" id="PR00420">
    <property type="entry name" value="RNGMNOXGNASE"/>
</dbReference>
<feature type="domain" description="FAD-binding" evidence="1">
    <location>
        <begin position="8"/>
        <end position="50"/>
    </location>
</feature>
<protein>
    <recommendedName>
        <fullName evidence="1">FAD-binding domain-containing protein</fullName>
    </recommendedName>
</protein>
<evidence type="ECO:0000313" key="4">
    <source>
        <dbReference type="Proteomes" id="UP000663891"/>
    </source>
</evidence>
<dbReference type="AlphaFoldDB" id="A0A815A0J7"/>
<dbReference type="EMBL" id="CAJNON010000414">
    <property type="protein sequence ID" value="CAF1250982.1"/>
    <property type="molecule type" value="Genomic_DNA"/>
</dbReference>